<dbReference type="InterPro" id="IPR010982">
    <property type="entry name" value="Lambda_DNA-bd_dom_sf"/>
</dbReference>
<evidence type="ECO:0000259" key="1">
    <source>
        <dbReference type="PROSITE" id="PS50943"/>
    </source>
</evidence>
<dbReference type="EMBL" id="CP023699">
    <property type="protein sequence ID" value="QEU92251.1"/>
    <property type="molecule type" value="Genomic_DNA"/>
</dbReference>
<dbReference type="RefSeq" id="WP_150493462.1">
    <property type="nucleotide sequence ID" value="NZ_CP023699.1"/>
</dbReference>
<dbReference type="Pfam" id="PF19054">
    <property type="entry name" value="DUF5753"/>
    <property type="match status" value="1"/>
</dbReference>
<dbReference type="Proteomes" id="UP000325529">
    <property type="component" value="Chromosome"/>
</dbReference>
<dbReference type="Gene3D" id="1.10.260.40">
    <property type="entry name" value="lambda repressor-like DNA-binding domains"/>
    <property type="match status" value="1"/>
</dbReference>
<dbReference type="GO" id="GO:0003677">
    <property type="term" value="F:DNA binding"/>
    <property type="evidence" value="ECO:0007669"/>
    <property type="project" value="InterPro"/>
</dbReference>
<gene>
    <name evidence="2" type="ORF">CP970_16235</name>
</gene>
<dbReference type="CDD" id="cd00093">
    <property type="entry name" value="HTH_XRE"/>
    <property type="match status" value="1"/>
</dbReference>
<dbReference type="KEGG" id="ska:CP970_16235"/>
<dbReference type="InterPro" id="IPR001387">
    <property type="entry name" value="Cro/C1-type_HTH"/>
</dbReference>
<accession>A0A5J6GED1</accession>
<dbReference type="SMART" id="SM00530">
    <property type="entry name" value="HTH_XRE"/>
    <property type="match status" value="1"/>
</dbReference>
<sequence>MPPSKTPTLRQQRLGAELRKLRERAGLSTVRAAALLGVNQSRISNIEAGRYAVGADRVRVIARNYACSDEALVGALVGMTGGRTRGWWEEYRGNLPNGMLDLAELEHHADALRVAQALHIPGLLQTAQHARALFADAVPPRLPHEIEHLMSYRIKRQAVLHRGTPLPYTALIHEAALHMRVGGPAVAAEQLNHLVEMGRRAHISVLVIPFGRGAFPGSGQGIDYAHGPVTHLDTVQLDTEHGSEFLDAAAQLERYTTVLDRLEKLALPAEESRELIAQAAATQK</sequence>
<proteinExistence type="predicted"/>
<organism evidence="2 3">
    <name type="scientific">Streptomyces kanamyceticus</name>
    <dbReference type="NCBI Taxonomy" id="1967"/>
    <lineage>
        <taxon>Bacteria</taxon>
        <taxon>Bacillati</taxon>
        <taxon>Actinomycetota</taxon>
        <taxon>Actinomycetes</taxon>
        <taxon>Kitasatosporales</taxon>
        <taxon>Streptomycetaceae</taxon>
        <taxon>Streptomyces</taxon>
    </lineage>
</organism>
<reference evidence="2 3" key="1">
    <citation type="submission" date="2017-09" db="EMBL/GenBank/DDBJ databases">
        <authorList>
            <person name="Lee N."/>
            <person name="Cho B.-K."/>
        </authorList>
    </citation>
    <scope>NUCLEOTIDE SEQUENCE [LARGE SCALE GENOMIC DNA]</scope>
    <source>
        <strain evidence="2 3">ATCC 12853</strain>
    </source>
</reference>
<dbReference type="PROSITE" id="PS50943">
    <property type="entry name" value="HTH_CROC1"/>
    <property type="match status" value="1"/>
</dbReference>
<evidence type="ECO:0000313" key="2">
    <source>
        <dbReference type="EMBL" id="QEU92251.1"/>
    </source>
</evidence>
<dbReference type="SUPFAM" id="SSF47413">
    <property type="entry name" value="lambda repressor-like DNA-binding domains"/>
    <property type="match status" value="1"/>
</dbReference>
<dbReference type="Pfam" id="PF13560">
    <property type="entry name" value="HTH_31"/>
    <property type="match status" value="1"/>
</dbReference>
<keyword evidence="3" id="KW-1185">Reference proteome</keyword>
<evidence type="ECO:0000313" key="3">
    <source>
        <dbReference type="Proteomes" id="UP000325529"/>
    </source>
</evidence>
<dbReference type="InterPro" id="IPR043917">
    <property type="entry name" value="DUF5753"/>
</dbReference>
<name>A0A5J6GED1_STRKN</name>
<dbReference type="AlphaFoldDB" id="A0A5J6GED1"/>
<protein>
    <submittedName>
        <fullName evidence="2">XRE family transcriptional regulator</fullName>
    </submittedName>
</protein>
<feature type="domain" description="HTH cro/C1-type" evidence="1">
    <location>
        <begin position="18"/>
        <end position="72"/>
    </location>
</feature>